<gene>
    <name evidence="2" type="ORF">PVAP13_9KG026157</name>
</gene>
<feature type="region of interest" description="Disordered" evidence="1">
    <location>
        <begin position="82"/>
        <end position="107"/>
    </location>
</feature>
<keyword evidence="3" id="KW-1185">Reference proteome</keyword>
<protein>
    <submittedName>
        <fullName evidence="2">Uncharacterized protein</fullName>
    </submittedName>
</protein>
<name>A0A8T0NAV3_PANVG</name>
<dbReference type="EMBL" id="CM029053">
    <property type="protein sequence ID" value="KAG2545988.1"/>
    <property type="molecule type" value="Genomic_DNA"/>
</dbReference>
<evidence type="ECO:0000313" key="2">
    <source>
        <dbReference type="EMBL" id="KAG2545988.1"/>
    </source>
</evidence>
<accession>A0A8T0NAV3</accession>
<reference evidence="2" key="1">
    <citation type="submission" date="2020-05" db="EMBL/GenBank/DDBJ databases">
        <title>WGS assembly of Panicum virgatum.</title>
        <authorList>
            <person name="Lovell J.T."/>
            <person name="Jenkins J."/>
            <person name="Shu S."/>
            <person name="Juenger T.E."/>
            <person name="Schmutz J."/>
        </authorList>
    </citation>
    <scope>NUCLEOTIDE SEQUENCE</scope>
    <source>
        <strain evidence="2">AP13</strain>
    </source>
</reference>
<evidence type="ECO:0000256" key="1">
    <source>
        <dbReference type="SAM" id="MobiDB-lite"/>
    </source>
</evidence>
<feature type="region of interest" description="Disordered" evidence="1">
    <location>
        <begin position="1"/>
        <end position="44"/>
    </location>
</feature>
<organism evidence="2 3">
    <name type="scientific">Panicum virgatum</name>
    <name type="common">Blackwell switchgrass</name>
    <dbReference type="NCBI Taxonomy" id="38727"/>
    <lineage>
        <taxon>Eukaryota</taxon>
        <taxon>Viridiplantae</taxon>
        <taxon>Streptophyta</taxon>
        <taxon>Embryophyta</taxon>
        <taxon>Tracheophyta</taxon>
        <taxon>Spermatophyta</taxon>
        <taxon>Magnoliopsida</taxon>
        <taxon>Liliopsida</taxon>
        <taxon>Poales</taxon>
        <taxon>Poaceae</taxon>
        <taxon>PACMAD clade</taxon>
        <taxon>Panicoideae</taxon>
        <taxon>Panicodae</taxon>
        <taxon>Paniceae</taxon>
        <taxon>Panicinae</taxon>
        <taxon>Panicum</taxon>
        <taxon>Panicum sect. Hiantes</taxon>
    </lineage>
</organism>
<comment type="caution">
    <text evidence="2">The sequence shown here is derived from an EMBL/GenBank/DDBJ whole genome shotgun (WGS) entry which is preliminary data.</text>
</comment>
<sequence length="107" mass="11370">MCPSPDPGSSPRARGGGGSRVRRRAPARDAPDRSTCRCRPEPPHETRLRGWLLRSIDRAGALPLRGGGEGIYRRQRLLARTGARGSGRPARIIGRPPASSGLAAGNI</sequence>
<evidence type="ECO:0000313" key="3">
    <source>
        <dbReference type="Proteomes" id="UP000823388"/>
    </source>
</evidence>
<dbReference type="AlphaFoldDB" id="A0A8T0NAV3"/>
<feature type="compositionally biased region" description="Basic and acidic residues" evidence="1">
    <location>
        <begin position="26"/>
        <end position="44"/>
    </location>
</feature>
<proteinExistence type="predicted"/>
<dbReference type="Proteomes" id="UP000823388">
    <property type="component" value="Chromosome 9K"/>
</dbReference>